<name>A0A7X5F1X9_9HYPH</name>
<dbReference type="Pfam" id="PF04187">
    <property type="entry name" value="Cofac_haem_bdg"/>
    <property type="match status" value="1"/>
</dbReference>
<evidence type="ECO:0000259" key="1">
    <source>
        <dbReference type="Pfam" id="PF04187"/>
    </source>
</evidence>
<dbReference type="CDD" id="cd14727">
    <property type="entry name" value="ChanN-like"/>
    <property type="match status" value="1"/>
</dbReference>
<dbReference type="SUPFAM" id="SSF159501">
    <property type="entry name" value="EreA/ChaN-like"/>
    <property type="match status" value="1"/>
</dbReference>
<evidence type="ECO:0000313" key="2">
    <source>
        <dbReference type="EMBL" id="NBN76959.1"/>
    </source>
</evidence>
<accession>A0A7X5F1X9</accession>
<sequence length="272" mass="29502">MSGAVMIPGQWIRPSDGAVLAHPEVLALAARADVVLLGEQHDKAAQHRWQLHVLAGLLARRADIAVGFEMVPARLDPVLARWVAGELTEADFLEQAEWGTVWGFPAELYLPLFRFCRQFRLPMLGLNCRRALVTEVGIGGWDAIPDADRDGVTPALPATPAYRRFLFEFTGGGAPNRKVTSPDDPAFDRFVRAQQVWDRAFACRIAEARAARGAPLVVGIIGRGHLEFGHGTPAQLADLGVATVTVLLPHTAPERPAPGIADAVFVMDPLDM</sequence>
<protein>
    <recommendedName>
        <fullName evidence="1">Haem-binding uptake Tiki superfamily ChaN domain-containing protein</fullName>
    </recommendedName>
</protein>
<dbReference type="EMBL" id="JAABLQ010000001">
    <property type="protein sequence ID" value="NBN76959.1"/>
    <property type="molecule type" value="Genomic_DNA"/>
</dbReference>
<dbReference type="Gene3D" id="3.40.50.11550">
    <property type="match status" value="1"/>
</dbReference>
<dbReference type="Proteomes" id="UP000586722">
    <property type="component" value="Unassembled WGS sequence"/>
</dbReference>
<dbReference type="AlphaFoldDB" id="A0A7X5F1X9"/>
<reference evidence="3" key="1">
    <citation type="submission" date="2020-01" db="EMBL/GenBank/DDBJ databases">
        <authorList>
            <person name="Fang Y."/>
            <person name="Sun R."/>
            <person name="Nie L."/>
            <person name="He J."/>
            <person name="Hao L."/>
            <person name="Wang L."/>
            <person name="Su S."/>
            <person name="Lv E."/>
            <person name="Zhang Z."/>
            <person name="Xie R."/>
            <person name="Liu H."/>
        </authorList>
    </citation>
    <scope>NUCLEOTIDE SEQUENCE [LARGE SCALE GENOMIC DNA]</scope>
    <source>
        <strain evidence="3">XCT-53</strain>
    </source>
</reference>
<dbReference type="InterPro" id="IPR007314">
    <property type="entry name" value="Cofac_haem-bd_dom"/>
</dbReference>
<keyword evidence="3" id="KW-1185">Reference proteome</keyword>
<dbReference type="RefSeq" id="WP_161707704.1">
    <property type="nucleotide sequence ID" value="NZ_JAABLQ010000001.1"/>
</dbReference>
<proteinExistence type="predicted"/>
<evidence type="ECO:0000313" key="3">
    <source>
        <dbReference type="Proteomes" id="UP000586722"/>
    </source>
</evidence>
<feature type="domain" description="Haem-binding uptake Tiki superfamily ChaN" evidence="1">
    <location>
        <begin position="27"/>
        <end position="236"/>
    </location>
</feature>
<comment type="caution">
    <text evidence="2">The sequence shown here is derived from an EMBL/GenBank/DDBJ whole genome shotgun (WGS) entry which is preliminary data.</text>
</comment>
<gene>
    <name evidence="2" type="ORF">GWI72_01615</name>
</gene>
<organism evidence="2 3">
    <name type="scientific">Pannonibacter tanglangensis</name>
    <dbReference type="NCBI Taxonomy" id="2750084"/>
    <lineage>
        <taxon>Bacteria</taxon>
        <taxon>Pseudomonadati</taxon>
        <taxon>Pseudomonadota</taxon>
        <taxon>Alphaproteobacteria</taxon>
        <taxon>Hyphomicrobiales</taxon>
        <taxon>Stappiaceae</taxon>
        <taxon>Pannonibacter</taxon>
    </lineage>
</organism>